<name>A0A1J5PSW9_9ZZZZ</name>
<proteinExistence type="predicted"/>
<dbReference type="Gene3D" id="2.40.10.220">
    <property type="entry name" value="predicted glycosyltransferase like domains"/>
    <property type="match status" value="1"/>
</dbReference>
<dbReference type="SUPFAM" id="SSF141371">
    <property type="entry name" value="PilZ domain-like"/>
    <property type="match status" value="1"/>
</dbReference>
<dbReference type="SUPFAM" id="SSF55073">
    <property type="entry name" value="Nucleotide cyclase"/>
    <property type="match status" value="1"/>
</dbReference>
<dbReference type="PROSITE" id="PS50125">
    <property type="entry name" value="GUANYLATE_CYCLASE_2"/>
    <property type="match status" value="1"/>
</dbReference>
<dbReference type="Pfam" id="PF00211">
    <property type="entry name" value="Guanylate_cyc"/>
    <property type="match status" value="1"/>
</dbReference>
<gene>
    <name evidence="2" type="primary">cyaB_4</name>
    <name evidence="2" type="ORF">GALL_444490</name>
</gene>
<feature type="domain" description="Guanylate cyclase" evidence="1">
    <location>
        <begin position="62"/>
        <end position="194"/>
    </location>
</feature>
<comment type="caution">
    <text evidence="2">The sequence shown here is derived from an EMBL/GenBank/DDBJ whole genome shotgun (WGS) entry which is preliminary data.</text>
</comment>
<dbReference type="InterPro" id="IPR009875">
    <property type="entry name" value="PilZ_domain"/>
</dbReference>
<sequence length="365" mass="40274">MKDDSSKEAVRRLQVLIARETGSPLKPAARAEMESIIQSACGLEGENGAAGSEHSFVRCNVTILLADLRGFTSITATLPAGTVIAMLNRCLARMNEIVSRYHGVIDKFMGDSIMVLFGTPVEQPDDVQRALACAIEMQLAMTELNNQERQNDVPELFMGVGINTGSVMAGKFGSSFYSEYTVIGDEVNLASRIEAFTLRGQVLISENTFSHCRDFVNVSEAMEVFVKGKPQPVKLRELYGIPSLGLEVPRKEVRRSHRVEVRIPCVLNLIQNKCVMPKAIGATIHDIGYHGMLIETDHPIRALDDLKLEFDLPLVDFRAVDLYAKVVKVQQDGSRYLAGLEFTSVGTHTNMKIQLFVQLLVTEAA</sequence>
<dbReference type="SMART" id="SM00044">
    <property type="entry name" value="CYCc"/>
    <property type="match status" value="1"/>
</dbReference>
<dbReference type="GO" id="GO:0035556">
    <property type="term" value="P:intracellular signal transduction"/>
    <property type="evidence" value="ECO:0007669"/>
    <property type="project" value="InterPro"/>
</dbReference>
<dbReference type="CDD" id="cd07302">
    <property type="entry name" value="CHD"/>
    <property type="match status" value="1"/>
</dbReference>
<dbReference type="InterPro" id="IPR050697">
    <property type="entry name" value="Adenylyl/Guanylyl_Cyclase_3/4"/>
</dbReference>
<dbReference type="PANTHER" id="PTHR43081:SF1">
    <property type="entry name" value="ADENYLATE CYCLASE, TERMINAL-DIFFERENTIATION SPECIFIC"/>
    <property type="match status" value="1"/>
</dbReference>
<evidence type="ECO:0000313" key="2">
    <source>
        <dbReference type="EMBL" id="OIQ73912.1"/>
    </source>
</evidence>
<dbReference type="InterPro" id="IPR001054">
    <property type="entry name" value="A/G_cyclase"/>
</dbReference>
<dbReference type="PANTHER" id="PTHR43081">
    <property type="entry name" value="ADENYLATE CYCLASE, TERMINAL-DIFFERENTIATION SPECIFIC-RELATED"/>
    <property type="match status" value="1"/>
</dbReference>
<accession>A0A1J5PSW9</accession>
<reference evidence="2" key="1">
    <citation type="submission" date="2016-10" db="EMBL/GenBank/DDBJ databases">
        <title>Sequence of Gallionella enrichment culture.</title>
        <authorList>
            <person name="Poehlein A."/>
            <person name="Muehling M."/>
            <person name="Daniel R."/>
        </authorList>
    </citation>
    <scope>NUCLEOTIDE SEQUENCE</scope>
</reference>
<dbReference type="GO" id="GO:0004016">
    <property type="term" value="F:adenylate cyclase activity"/>
    <property type="evidence" value="ECO:0007669"/>
    <property type="project" value="UniProtKB-EC"/>
</dbReference>
<dbReference type="EMBL" id="MLJW01002693">
    <property type="protein sequence ID" value="OIQ73912.1"/>
    <property type="molecule type" value="Genomic_DNA"/>
</dbReference>
<keyword evidence="2" id="KW-0456">Lyase</keyword>
<dbReference type="InterPro" id="IPR029787">
    <property type="entry name" value="Nucleotide_cyclase"/>
</dbReference>
<evidence type="ECO:0000259" key="1">
    <source>
        <dbReference type="PROSITE" id="PS50125"/>
    </source>
</evidence>
<dbReference type="GO" id="GO:0009190">
    <property type="term" value="P:cyclic nucleotide biosynthetic process"/>
    <property type="evidence" value="ECO:0007669"/>
    <property type="project" value="InterPro"/>
</dbReference>
<dbReference type="EC" id="4.6.1.1" evidence="2"/>
<organism evidence="2">
    <name type="scientific">mine drainage metagenome</name>
    <dbReference type="NCBI Taxonomy" id="410659"/>
    <lineage>
        <taxon>unclassified sequences</taxon>
        <taxon>metagenomes</taxon>
        <taxon>ecological metagenomes</taxon>
    </lineage>
</organism>
<dbReference type="AlphaFoldDB" id="A0A1J5PSW9"/>
<protein>
    <submittedName>
        <fullName evidence="2">Adenylate cyclase 2</fullName>
        <ecNumber evidence="2">4.6.1.1</ecNumber>
    </submittedName>
</protein>
<dbReference type="Gene3D" id="3.30.70.1230">
    <property type="entry name" value="Nucleotide cyclase"/>
    <property type="match status" value="1"/>
</dbReference>
<dbReference type="GO" id="GO:0035438">
    <property type="term" value="F:cyclic-di-GMP binding"/>
    <property type="evidence" value="ECO:0007669"/>
    <property type="project" value="InterPro"/>
</dbReference>
<dbReference type="Pfam" id="PF07238">
    <property type="entry name" value="PilZ"/>
    <property type="match status" value="1"/>
</dbReference>